<proteinExistence type="inferred from homology"/>
<protein>
    <recommendedName>
        <fullName evidence="3">Probable transglycosylase IsaA</fullName>
    </recommendedName>
    <alternativeName>
        <fullName evidence="5">Immunodominant staphylococcal antigen A</fullName>
    </alternativeName>
</protein>
<keyword evidence="4" id="KW-0326">Glycosidase</keyword>
<dbReference type="KEGG" id="slz:B5P37_04420"/>
<evidence type="ECO:0000256" key="3">
    <source>
        <dbReference type="ARBA" id="ARBA00014134"/>
    </source>
</evidence>
<dbReference type="RefSeq" id="WP_085237092.1">
    <property type="nucleotide sequence ID" value="NZ_CP020773.1"/>
</dbReference>
<evidence type="ECO:0000313" key="10">
    <source>
        <dbReference type="Proteomes" id="UP000242864"/>
    </source>
</evidence>
<accession>A0AAC9RS06</accession>
<dbReference type="AlphaFoldDB" id="A0AAC9RS06"/>
<dbReference type="Gene3D" id="1.10.530.10">
    <property type="match status" value="1"/>
</dbReference>
<organism evidence="9 10">
    <name type="scientific">Staphylococcus lutrae</name>
    <dbReference type="NCBI Taxonomy" id="155085"/>
    <lineage>
        <taxon>Bacteria</taxon>
        <taxon>Bacillati</taxon>
        <taxon>Bacillota</taxon>
        <taxon>Bacilli</taxon>
        <taxon>Bacillales</taxon>
        <taxon>Staphylococcaceae</taxon>
        <taxon>Staphylococcus</taxon>
    </lineage>
</organism>
<dbReference type="SUPFAM" id="SSF53955">
    <property type="entry name" value="Lysozyme-like"/>
    <property type="match status" value="1"/>
</dbReference>
<dbReference type="GO" id="GO:0016798">
    <property type="term" value="F:hydrolase activity, acting on glycosyl bonds"/>
    <property type="evidence" value="ECO:0007669"/>
    <property type="project" value="UniProtKB-KW"/>
</dbReference>
<feature type="domain" description="Transglycosylase SLT" evidence="8">
    <location>
        <begin position="165"/>
        <end position="207"/>
    </location>
</feature>
<reference evidence="9 10" key="1">
    <citation type="submission" date="2017-04" db="EMBL/GenBank/DDBJ databases">
        <authorList>
            <person name="Veseli I.A."/>
            <person name="Tang C."/>
            <person name="Pombert J.-F."/>
        </authorList>
    </citation>
    <scope>NUCLEOTIDE SEQUENCE [LARGE SCALE GENOMIC DNA]</scope>
    <source>
        <strain evidence="9 10">ATCC 700373</strain>
    </source>
</reference>
<feature type="region of interest" description="Disordered" evidence="6">
    <location>
        <begin position="114"/>
        <end position="145"/>
    </location>
</feature>
<gene>
    <name evidence="9" type="ORF">B5P37_04420</name>
</gene>
<dbReference type="InterPro" id="IPR008258">
    <property type="entry name" value="Transglycosylase_SLT_dom_1"/>
</dbReference>
<dbReference type="InterPro" id="IPR023346">
    <property type="entry name" value="Lysozyme-like_dom_sf"/>
</dbReference>
<keyword evidence="10" id="KW-1185">Reference proteome</keyword>
<comment type="similarity">
    <text evidence="2">Belongs to the transglycosylase family. IsaA subfamily.</text>
</comment>
<evidence type="ECO:0000256" key="2">
    <source>
        <dbReference type="ARBA" id="ARBA00006406"/>
    </source>
</evidence>
<keyword evidence="7" id="KW-0732">Signal</keyword>
<feature type="signal peptide" evidence="7">
    <location>
        <begin position="1"/>
        <end position="19"/>
    </location>
</feature>
<evidence type="ECO:0000256" key="6">
    <source>
        <dbReference type="SAM" id="MobiDB-lite"/>
    </source>
</evidence>
<evidence type="ECO:0000256" key="4">
    <source>
        <dbReference type="ARBA" id="ARBA00023295"/>
    </source>
</evidence>
<sequence length="235" mass="24639">MKKTFLTAALALSIGATGAAVGTQQANAVDEPINKVELAQLALNNDSSLNEHAIEPGAYDYEFSLNGVNFHFWSNGSVFGWSYNANGQADTANGSSIAAPTQFSDMSYFASTQTEQNGASSVQQGPSYSPAPQSAPTYNTSSTSANSITLANGNTPGYYGNRAAQDLAQRTGVSADVWARIIARESGGQLNARNASGASGLLQTMPGWGPTNTYEQQIQAAERAYRAQGLSAWGF</sequence>
<evidence type="ECO:0000259" key="8">
    <source>
        <dbReference type="Pfam" id="PF01464"/>
    </source>
</evidence>
<evidence type="ECO:0000256" key="1">
    <source>
        <dbReference type="ARBA" id="ARBA00003270"/>
    </source>
</evidence>
<dbReference type="Pfam" id="PF01464">
    <property type="entry name" value="SLT"/>
    <property type="match status" value="1"/>
</dbReference>
<evidence type="ECO:0000256" key="7">
    <source>
        <dbReference type="SAM" id="SignalP"/>
    </source>
</evidence>
<keyword evidence="4" id="KW-0378">Hydrolase</keyword>
<evidence type="ECO:0000256" key="5">
    <source>
        <dbReference type="ARBA" id="ARBA00032268"/>
    </source>
</evidence>
<evidence type="ECO:0000313" key="9">
    <source>
        <dbReference type="EMBL" id="ARJ50614.1"/>
    </source>
</evidence>
<dbReference type="Proteomes" id="UP000242864">
    <property type="component" value="Chromosome"/>
</dbReference>
<feature type="chain" id="PRO_5042223021" description="Probable transglycosylase IsaA" evidence="7">
    <location>
        <begin position="20"/>
        <end position="235"/>
    </location>
</feature>
<dbReference type="EMBL" id="CP020773">
    <property type="protein sequence ID" value="ARJ50614.1"/>
    <property type="molecule type" value="Genomic_DNA"/>
</dbReference>
<name>A0AAC9RS06_9STAP</name>
<comment type="function">
    <text evidence="1">Is able to cleave peptidoglycan.</text>
</comment>